<dbReference type="CDD" id="cd03784">
    <property type="entry name" value="GT1_Gtf-like"/>
    <property type="match status" value="1"/>
</dbReference>
<keyword evidence="4" id="KW-1185">Reference proteome</keyword>
<dbReference type="Proteomes" id="UP000807469">
    <property type="component" value="Unassembled WGS sequence"/>
</dbReference>
<dbReference type="AlphaFoldDB" id="A0A9P5Z0X7"/>
<dbReference type="PANTHER" id="PTHR48043">
    <property type="entry name" value="EG:EG0003.4 PROTEIN-RELATED"/>
    <property type="match status" value="1"/>
</dbReference>
<dbReference type="OrthoDB" id="5835829at2759"/>
<keyword evidence="1" id="KW-0328">Glycosyltransferase</keyword>
<sequence>MALAPPLTVLVFTYPEAGQSTTILSLVSELLSRPQPLDIHVASFSELEKRVEKLRDEVGVGSSLTFHSIAGVTEMDAIWRTGLPHDGNQHPPLTRSNYAFELIPLLLCPWSDAEFEETIQSCKSILLKIRPDVILMDMVFHQAIEACKSVDAKYIVNTCMPPLGMTLDSQPNGRAFWYYPCGGSGIQFPVPWRSMLQNIYFTLRWAYTFLFDSRAKKSTGFQFRKDIPYICQGLEELEFPMVVPPNMTLYGPILAPPAPLESCDELLAWLDRTETVLFMMGTHYEFTEELARIALTGILSAFKGRQVQLLWKLPGAGKFEALIQSVLGEFGLPIDAVKATSWLDAPITSILSHPSMICFVHHGGANSYFEAAYCGIPQIILPQWFDLYDNATRVEYLGIGACGSRSTAPKLNVSELKDAVYTVTTTESYMRRAKELGSLCRRKEGRLRAANFILEQGYSKFSAFV</sequence>
<evidence type="ECO:0000256" key="2">
    <source>
        <dbReference type="ARBA" id="ARBA00022679"/>
    </source>
</evidence>
<dbReference type="Pfam" id="PF00201">
    <property type="entry name" value="UDPGT"/>
    <property type="match status" value="1"/>
</dbReference>
<evidence type="ECO:0000256" key="1">
    <source>
        <dbReference type="ARBA" id="ARBA00022676"/>
    </source>
</evidence>
<proteinExistence type="predicted"/>
<organism evidence="3 4">
    <name type="scientific">Pholiota conissans</name>
    <dbReference type="NCBI Taxonomy" id="109636"/>
    <lineage>
        <taxon>Eukaryota</taxon>
        <taxon>Fungi</taxon>
        <taxon>Dikarya</taxon>
        <taxon>Basidiomycota</taxon>
        <taxon>Agaricomycotina</taxon>
        <taxon>Agaricomycetes</taxon>
        <taxon>Agaricomycetidae</taxon>
        <taxon>Agaricales</taxon>
        <taxon>Agaricineae</taxon>
        <taxon>Strophariaceae</taxon>
        <taxon>Pholiota</taxon>
    </lineage>
</organism>
<accession>A0A9P5Z0X7</accession>
<name>A0A9P5Z0X7_9AGAR</name>
<dbReference type="InterPro" id="IPR050271">
    <property type="entry name" value="UDP-glycosyltransferase"/>
</dbReference>
<dbReference type="PANTHER" id="PTHR48043:SF145">
    <property type="entry name" value="FI06409P-RELATED"/>
    <property type="match status" value="1"/>
</dbReference>
<dbReference type="EMBL" id="MU155253">
    <property type="protein sequence ID" value="KAF9477695.1"/>
    <property type="molecule type" value="Genomic_DNA"/>
</dbReference>
<comment type="caution">
    <text evidence="3">The sequence shown here is derived from an EMBL/GenBank/DDBJ whole genome shotgun (WGS) entry which is preliminary data.</text>
</comment>
<keyword evidence="2" id="KW-0808">Transferase</keyword>
<evidence type="ECO:0000313" key="4">
    <source>
        <dbReference type="Proteomes" id="UP000807469"/>
    </source>
</evidence>
<dbReference type="SUPFAM" id="SSF53756">
    <property type="entry name" value="UDP-Glycosyltransferase/glycogen phosphorylase"/>
    <property type="match status" value="1"/>
</dbReference>
<reference evidence="3" key="1">
    <citation type="submission" date="2020-11" db="EMBL/GenBank/DDBJ databases">
        <authorList>
            <consortium name="DOE Joint Genome Institute"/>
            <person name="Ahrendt S."/>
            <person name="Riley R."/>
            <person name="Andreopoulos W."/>
            <person name="Labutti K."/>
            <person name="Pangilinan J."/>
            <person name="Ruiz-Duenas F.J."/>
            <person name="Barrasa J.M."/>
            <person name="Sanchez-Garcia M."/>
            <person name="Camarero S."/>
            <person name="Miyauchi S."/>
            <person name="Serrano A."/>
            <person name="Linde D."/>
            <person name="Babiker R."/>
            <person name="Drula E."/>
            <person name="Ayuso-Fernandez I."/>
            <person name="Pacheco R."/>
            <person name="Padilla G."/>
            <person name="Ferreira P."/>
            <person name="Barriuso J."/>
            <person name="Kellner H."/>
            <person name="Castanera R."/>
            <person name="Alfaro M."/>
            <person name="Ramirez L."/>
            <person name="Pisabarro A.G."/>
            <person name="Kuo A."/>
            <person name="Tritt A."/>
            <person name="Lipzen A."/>
            <person name="He G."/>
            <person name="Yan M."/>
            <person name="Ng V."/>
            <person name="Cullen D."/>
            <person name="Martin F."/>
            <person name="Rosso M.-N."/>
            <person name="Henrissat B."/>
            <person name="Hibbett D."/>
            <person name="Martinez A.T."/>
            <person name="Grigoriev I.V."/>
        </authorList>
    </citation>
    <scope>NUCLEOTIDE SEQUENCE</scope>
    <source>
        <strain evidence="3">CIRM-BRFM 674</strain>
    </source>
</reference>
<gene>
    <name evidence="3" type="ORF">BDN70DRAFT_810272</name>
</gene>
<dbReference type="Gene3D" id="3.40.50.2000">
    <property type="entry name" value="Glycogen Phosphorylase B"/>
    <property type="match status" value="2"/>
</dbReference>
<evidence type="ECO:0000313" key="3">
    <source>
        <dbReference type="EMBL" id="KAF9477695.1"/>
    </source>
</evidence>
<dbReference type="GO" id="GO:0008194">
    <property type="term" value="F:UDP-glycosyltransferase activity"/>
    <property type="evidence" value="ECO:0007669"/>
    <property type="project" value="InterPro"/>
</dbReference>
<dbReference type="InterPro" id="IPR002213">
    <property type="entry name" value="UDP_glucos_trans"/>
</dbReference>
<protein>
    <submittedName>
        <fullName evidence="3">UDP-Glycosyltransferase/glycogen phosphorylase</fullName>
    </submittedName>
</protein>